<dbReference type="SUPFAM" id="SSF52096">
    <property type="entry name" value="ClpP/crotonase"/>
    <property type="match status" value="1"/>
</dbReference>
<organism evidence="1 2">
    <name type="scientific">Centaurea solstitialis</name>
    <name type="common">yellow star-thistle</name>
    <dbReference type="NCBI Taxonomy" id="347529"/>
    <lineage>
        <taxon>Eukaryota</taxon>
        <taxon>Viridiplantae</taxon>
        <taxon>Streptophyta</taxon>
        <taxon>Embryophyta</taxon>
        <taxon>Tracheophyta</taxon>
        <taxon>Spermatophyta</taxon>
        <taxon>Magnoliopsida</taxon>
        <taxon>eudicotyledons</taxon>
        <taxon>Gunneridae</taxon>
        <taxon>Pentapetalae</taxon>
        <taxon>asterids</taxon>
        <taxon>campanulids</taxon>
        <taxon>Asterales</taxon>
        <taxon>Asteraceae</taxon>
        <taxon>Carduoideae</taxon>
        <taxon>Cardueae</taxon>
        <taxon>Centaureinae</taxon>
        <taxon>Centaurea</taxon>
    </lineage>
</organism>
<dbReference type="EMBL" id="JARYMX010000003">
    <property type="protein sequence ID" value="KAJ9556621.1"/>
    <property type="molecule type" value="Genomic_DNA"/>
</dbReference>
<evidence type="ECO:0000313" key="1">
    <source>
        <dbReference type="EMBL" id="KAJ9556621.1"/>
    </source>
</evidence>
<evidence type="ECO:0000313" key="2">
    <source>
        <dbReference type="Proteomes" id="UP001172457"/>
    </source>
</evidence>
<proteinExistence type="predicted"/>
<gene>
    <name evidence="1" type="ORF">OSB04_011235</name>
</gene>
<reference evidence="1" key="1">
    <citation type="submission" date="2023-03" db="EMBL/GenBank/DDBJ databases">
        <title>Chromosome-scale reference genome and RAD-based genetic map of yellow starthistle (Centaurea solstitialis) reveal putative structural variation and QTLs associated with invader traits.</title>
        <authorList>
            <person name="Reatini B."/>
            <person name="Cang F.A."/>
            <person name="Jiang Q."/>
            <person name="Mckibben M.T.W."/>
            <person name="Barker M.S."/>
            <person name="Rieseberg L.H."/>
            <person name="Dlugosch K.M."/>
        </authorList>
    </citation>
    <scope>NUCLEOTIDE SEQUENCE</scope>
    <source>
        <strain evidence="1">CAN-66</strain>
        <tissue evidence="1">Leaf</tissue>
    </source>
</reference>
<name>A0AA38TM64_9ASTR</name>
<protein>
    <submittedName>
        <fullName evidence="1">Uncharacterized protein</fullName>
    </submittedName>
</protein>
<sequence>MKSLLFARRQGSIVHGFRRRTRSFSNNRTIVDHHDSSQVLMEENGNSRSVILNRPSFLNALTISMVCSLFNFI</sequence>
<keyword evidence="2" id="KW-1185">Reference proteome</keyword>
<dbReference type="AlphaFoldDB" id="A0AA38TM64"/>
<dbReference type="InterPro" id="IPR029045">
    <property type="entry name" value="ClpP/crotonase-like_dom_sf"/>
</dbReference>
<dbReference type="Proteomes" id="UP001172457">
    <property type="component" value="Chromosome 3"/>
</dbReference>
<accession>A0AA38TM64</accession>
<comment type="caution">
    <text evidence="1">The sequence shown here is derived from an EMBL/GenBank/DDBJ whole genome shotgun (WGS) entry which is preliminary data.</text>
</comment>